<keyword evidence="3" id="KW-1185">Reference proteome</keyword>
<sequence length="132" mass="15577">MKSTQEFKQEIENLIKESVSKHNSPMKDEGEIKKTKSKKQFFYNRNKININEAWKEIEKLFENFSIEGMDSVEKPILEEDQKIIEQKELYQTPQPKVLSPSVQTTKVKKPKEEQEKDKINSSATRRLAFNLD</sequence>
<feature type="region of interest" description="Disordered" evidence="1">
    <location>
        <begin position="94"/>
        <end position="132"/>
    </location>
</feature>
<protein>
    <submittedName>
        <fullName evidence="2">Uncharacterized protein</fullName>
    </submittedName>
</protein>
<feature type="compositionally biased region" description="Basic and acidic residues" evidence="1">
    <location>
        <begin position="110"/>
        <end position="119"/>
    </location>
</feature>
<feature type="compositionally biased region" description="Polar residues" evidence="1">
    <location>
        <begin position="94"/>
        <end position="105"/>
    </location>
</feature>
<dbReference type="AlphaFoldDB" id="A0A8S1R0L0"/>
<comment type="caution">
    <text evidence="2">The sequence shown here is derived from an EMBL/GenBank/DDBJ whole genome shotgun (WGS) entry which is preliminary data.</text>
</comment>
<evidence type="ECO:0000313" key="2">
    <source>
        <dbReference type="EMBL" id="CAD8121025.1"/>
    </source>
</evidence>
<accession>A0A8S1R0L0</accession>
<name>A0A8S1R0L0_9CILI</name>
<dbReference type="OrthoDB" id="307005at2759"/>
<dbReference type="EMBL" id="CAJJDN010000129">
    <property type="protein sequence ID" value="CAD8121025.1"/>
    <property type="molecule type" value="Genomic_DNA"/>
</dbReference>
<reference evidence="2" key="1">
    <citation type="submission" date="2021-01" db="EMBL/GenBank/DDBJ databases">
        <authorList>
            <consortium name="Genoscope - CEA"/>
            <person name="William W."/>
        </authorList>
    </citation>
    <scope>NUCLEOTIDE SEQUENCE</scope>
</reference>
<evidence type="ECO:0000313" key="3">
    <source>
        <dbReference type="Proteomes" id="UP000692954"/>
    </source>
</evidence>
<proteinExistence type="predicted"/>
<organism evidence="2 3">
    <name type="scientific">Paramecium sonneborni</name>
    <dbReference type="NCBI Taxonomy" id="65129"/>
    <lineage>
        <taxon>Eukaryota</taxon>
        <taxon>Sar</taxon>
        <taxon>Alveolata</taxon>
        <taxon>Ciliophora</taxon>
        <taxon>Intramacronucleata</taxon>
        <taxon>Oligohymenophorea</taxon>
        <taxon>Peniculida</taxon>
        <taxon>Parameciidae</taxon>
        <taxon>Paramecium</taxon>
    </lineage>
</organism>
<evidence type="ECO:0000256" key="1">
    <source>
        <dbReference type="SAM" id="MobiDB-lite"/>
    </source>
</evidence>
<dbReference type="Proteomes" id="UP000692954">
    <property type="component" value="Unassembled WGS sequence"/>
</dbReference>
<gene>
    <name evidence="2" type="ORF">PSON_ATCC_30995.1.T1290123</name>
</gene>